<accession>A0AAV2Q2R6</accession>
<name>A0AAV2Q2R6_MEGNR</name>
<keyword evidence="1" id="KW-0732">Signal</keyword>
<organism evidence="2 3">
    <name type="scientific">Meganyctiphanes norvegica</name>
    <name type="common">Northern krill</name>
    <name type="synonym">Thysanopoda norvegica</name>
    <dbReference type="NCBI Taxonomy" id="48144"/>
    <lineage>
        <taxon>Eukaryota</taxon>
        <taxon>Metazoa</taxon>
        <taxon>Ecdysozoa</taxon>
        <taxon>Arthropoda</taxon>
        <taxon>Crustacea</taxon>
        <taxon>Multicrustacea</taxon>
        <taxon>Malacostraca</taxon>
        <taxon>Eumalacostraca</taxon>
        <taxon>Eucarida</taxon>
        <taxon>Euphausiacea</taxon>
        <taxon>Euphausiidae</taxon>
        <taxon>Meganyctiphanes</taxon>
    </lineage>
</organism>
<feature type="signal peptide" evidence="1">
    <location>
        <begin position="1"/>
        <end position="26"/>
    </location>
</feature>
<sequence>HCSPDIAVMKLLVIVLLATLLVIAESAITCYDCVNNPTAFSWLAQDSECANASYSGDTKFWSDADSCRMAIYTDGTVQRGGAWNHADGECYPGADHLTCYCTGDLCNDNLCDFCNTARDNSAAWWRLGY</sequence>
<evidence type="ECO:0000256" key="1">
    <source>
        <dbReference type="SAM" id="SignalP"/>
    </source>
</evidence>
<reference evidence="2 3" key="1">
    <citation type="submission" date="2024-05" db="EMBL/GenBank/DDBJ databases">
        <authorList>
            <person name="Wallberg A."/>
        </authorList>
    </citation>
    <scope>NUCLEOTIDE SEQUENCE [LARGE SCALE GENOMIC DNA]</scope>
</reference>
<comment type="caution">
    <text evidence="2">The sequence shown here is derived from an EMBL/GenBank/DDBJ whole genome shotgun (WGS) entry which is preliminary data.</text>
</comment>
<dbReference type="EMBL" id="CAXKWB010003418">
    <property type="protein sequence ID" value="CAL4069137.1"/>
    <property type="molecule type" value="Genomic_DNA"/>
</dbReference>
<keyword evidence="3" id="KW-1185">Reference proteome</keyword>
<feature type="non-terminal residue" evidence="2">
    <location>
        <position position="1"/>
    </location>
</feature>
<proteinExistence type="predicted"/>
<protein>
    <submittedName>
        <fullName evidence="2">Uncharacterized protein</fullName>
    </submittedName>
</protein>
<evidence type="ECO:0000313" key="2">
    <source>
        <dbReference type="EMBL" id="CAL4069137.1"/>
    </source>
</evidence>
<feature type="chain" id="PRO_5043931998" evidence="1">
    <location>
        <begin position="27"/>
        <end position="129"/>
    </location>
</feature>
<dbReference type="AlphaFoldDB" id="A0AAV2Q2R6"/>
<evidence type="ECO:0000313" key="3">
    <source>
        <dbReference type="Proteomes" id="UP001497623"/>
    </source>
</evidence>
<gene>
    <name evidence="2" type="ORF">MNOR_LOCUS7662</name>
</gene>
<dbReference type="Proteomes" id="UP001497623">
    <property type="component" value="Unassembled WGS sequence"/>
</dbReference>